<keyword evidence="6" id="KW-0804">Transcription</keyword>
<feature type="coiled-coil region" evidence="10">
    <location>
        <begin position="1062"/>
        <end position="1089"/>
    </location>
</feature>
<feature type="domain" description="BAH" evidence="14">
    <location>
        <begin position="1116"/>
        <end position="1232"/>
    </location>
</feature>
<dbReference type="EMBL" id="GFDL01013904">
    <property type="protein sequence ID" value="JAV21141.1"/>
    <property type="molecule type" value="Transcribed_RNA"/>
</dbReference>
<accession>A0A1Q3F0R7</accession>
<dbReference type="PANTHER" id="PTHR16062">
    <property type="entry name" value="SWI/SNF-RELATED"/>
    <property type="match status" value="1"/>
</dbReference>
<feature type="region of interest" description="Disordered" evidence="11">
    <location>
        <begin position="1"/>
        <end position="44"/>
    </location>
</feature>
<evidence type="ECO:0000256" key="1">
    <source>
        <dbReference type="ARBA" id="ARBA00004123"/>
    </source>
</evidence>
<feature type="domain" description="Bromo" evidence="12">
    <location>
        <begin position="660"/>
        <end position="730"/>
    </location>
</feature>
<keyword evidence="5 8" id="KW-0103">Bromodomain</keyword>
<dbReference type="SMART" id="SM00297">
    <property type="entry name" value="BROMO"/>
    <property type="match status" value="6"/>
</dbReference>
<dbReference type="GO" id="GO:0016514">
    <property type="term" value="C:SWI/SNF complex"/>
    <property type="evidence" value="ECO:0007669"/>
    <property type="project" value="TreeGrafter"/>
</dbReference>
<feature type="compositionally biased region" description="Low complexity" evidence="11">
    <location>
        <begin position="1578"/>
        <end position="1592"/>
    </location>
</feature>
<organism evidence="15">
    <name type="scientific">Culex tarsalis</name>
    <name type="common">Encephalitis mosquito</name>
    <dbReference type="NCBI Taxonomy" id="7177"/>
    <lineage>
        <taxon>Eukaryota</taxon>
        <taxon>Metazoa</taxon>
        <taxon>Ecdysozoa</taxon>
        <taxon>Arthropoda</taxon>
        <taxon>Hexapoda</taxon>
        <taxon>Insecta</taxon>
        <taxon>Pterygota</taxon>
        <taxon>Neoptera</taxon>
        <taxon>Endopterygota</taxon>
        <taxon>Diptera</taxon>
        <taxon>Nematocera</taxon>
        <taxon>Culicoidea</taxon>
        <taxon>Culicidae</taxon>
        <taxon>Culicinae</taxon>
        <taxon>Culicini</taxon>
        <taxon>Culex</taxon>
        <taxon>Culex</taxon>
    </lineage>
</organism>
<feature type="region of interest" description="Disordered" evidence="11">
    <location>
        <begin position="1503"/>
        <end position="1592"/>
    </location>
</feature>
<feature type="domain" description="Bromo" evidence="12">
    <location>
        <begin position="62"/>
        <end position="132"/>
    </location>
</feature>
<dbReference type="Gene3D" id="1.20.920.10">
    <property type="entry name" value="Bromodomain-like"/>
    <property type="match status" value="6"/>
</dbReference>
<evidence type="ECO:0000256" key="8">
    <source>
        <dbReference type="PROSITE-ProRule" id="PRU00035"/>
    </source>
</evidence>
<proteinExistence type="predicted"/>
<dbReference type="PROSITE" id="PS51038">
    <property type="entry name" value="BAH"/>
    <property type="match status" value="2"/>
</dbReference>
<dbReference type="PROSITE" id="PS00633">
    <property type="entry name" value="BROMODOMAIN_1"/>
    <property type="match status" value="2"/>
</dbReference>
<dbReference type="Gene3D" id="1.10.30.10">
    <property type="entry name" value="High mobility group box domain"/>
    <property type="match status" value="1"/>
</dbReference>
<dbReference type="GO" id="GO:0006338">
    <property type="term" value="P:chromatin remodeling"/>
    <property type="evidence" value="ECO:0007669"/>
    <property type="project" value="InterPro"/>
</dbReference>
<evidence type="ECO:0000256" key="11">
    <source>
        <dbReference type="SAM" id="MobiDB-lite"/>
    </source>
</evidence>
<dbReference type="CDD" id="cd04717">
    <property type="entry name" value="BAH_polybromo"/>
    <property type="match status" value="1"/>
</dbReference>
<keyword evidence="3" id="KW-0156">Chromatin regulator</keyword>
<dbReference type="PROSITE" id="PS50118">
    <property type="entry name" value="HMG_BOX_2"/>
    <property type="match status" value="1"/>
</dbReference>
<feature type="compositionally biased region" description="Low complexity" evidence="11">
    <location>
        <begin position="456"/>
        <end position="472"/>
    </location>
</feature>
<dbReference type="InterPro" id="IPR018359">
    <property type="entry name" value="Bromodomain_CS"/>
</dbReference>
<dbReference type="PROSITE" id="PS50014">
    <property type="entry name" value="BROMODOMAIN_2"/>
    <property type="match status" value="5"/>
</dbReference>
<dbReference type="SMART" id="SM00398">
    <property type="entry name" value="HMG"/>
    <property type="match status" value="1"/>
</dbReference>
<evidence type="ECO:0000256" key="5">
    <source>
        <dbReference type="ARBA" id="ARBA00023117"/>
    </source>
</evidence>
<protein>
    <submittedName>
        <fullName evidence="15">Putative chromatin remodeling complex rsc subunit rsc1/polybromo</fullName>
    </submittedName>
</protein>
<feature type="domain" description="Bromo" evidence="12">
    <location>
        <begin position="200"/>
        <end position="270"/>
    </location>
</feature>
<dbReference type="InterPro" id="IPR037382">
    <property type="entry name" value="Rsc/polybromo"/>
</dbReference>
<dbReference type="FunFam" id="1.20.920.10:FF:000064">
    <property type="entry name" value="Polybromo 1"/>
    <property type="match status" value="1"/>
</dbReference>
<dbReference type="FunFam" id="1.20.920.10:FF:000045">
    <property type="entry name" value="protein polybromo-1"/>
    <property type="match status" value="1"/>
</dbReference>
<dbReference type="GO" id="GO:0003682">
    <property type="term" value="F:chromatin binding"/>
    <property type="evidence" value="ECO:0007669"/>
    <property type="project" value="InterPro"/>
</dbReference>
<keyword evidence="9" id="KW-0238">DNA-binding</keyword>
<feature type="region of interest" description="Disordered" evidence="11">
    <location>
        <begin position="442"/>
        <end position="505"/>
    </location>
</feature>
<feature type="domain" description="Bromo" evidence="12">
    <location>
        <begin position="532"/>
        <end position="602"/>
    </location>
</feature>
<evidence type="ECO:0000256" key="2">
    <source>
        <dbReference type="ARBA" id="ARBA00022737"/>
    </source>
</evidence>
<keyword evidence="7 9" id="KW-0539">Nucleus</keyword>
<dbReference type="InterPro" id="IPR009071">
    <property type="entry name" value="HMG_box_dom"/>
</dbReference>
<keyword evidence="2" id="KW-0677">Repeat</keyword>
<dbReference type="PRINTS" id="PR00503">
    <property type="entry name" value="BROMODOMAIN"/>
</dbReference>
<evidence type="ECO:0000256" key="4">
    <source>
        <dbReference type="ARBA" id="ARBA00023015"/>
    </source>
</evidence>
<evidence type="ECO:0000259" key="12">
    <source>
        <dbReference type="PROSITE" id="PS50014"/>
    </source>
</evidence>
<feature type="compositionally biased region" description="Low complexity" evidence="11">
    <location>
        <begin position="484"/>
        <end position="495"/>
    </location>
</feature>
<feature type="compositionally biased region" description="Acidic residues" evidence="11">
    <location>
        <begin position="175"/>
        <end position="184"/>
    </location>
</feature>
<dbReference type="CDD" id="cd05524">
    <property type="entry name" value="Bromo_polybromo_I"/>
    <property type="match status" value="1"/>
</dbReference>
<dbReference type="CDD" id="cd05515">
    <property type="entry name" value="Bromo_polybromo_V"/>
    <property type="match status" value="1"/>
</dbReference>
<dbReference type="FunFam" id="1.20.920.10:FF:000009">
    <property type="entry name" value="Protein polybromo-1 isoform 1"/>
    <property type="match status" value="1"/>
</dbReference>
<dbReference type="SUPFAM" id="SSF47370">
    <property type="entry name" value="Bromodomain"/>
    <property type="match status" value="6"/>
</dbReference>
<feature type="DNA-binding region" description="HMG box" evidence="9">
    <location>
        <begin position="1331"/>
        <end position="1399"/>
    </location>
</feature>
<dbReference type="GO" id="GO:0003677">
    <property type="term" value="F:DNA binding"/>
    <property type="evidence" value="ECO:0007669"/>
    <property type="project" value="UniProtKB-UniRule"/>
</dbReference>
<evidence type="ECO:0000256" key="10">
    <source>
        <dbReference type="SAM" id="Coils"/>
    </source>
</evidence>
<reference evidence="15" key="1">
    <citation type="submission" date="2017-01" db="EMBL/GenBank/DDBJ databases">
        <title>A deep insight into the sialotranscriptome of adult male and female Cluex tarsalis mosquitoes.</title>
        <authorList>
            <person name="Ribeiro J.M."/>
            <person name="Moreira F."/>
            <person name="Bernard K.A."/>
            <person name="Calvo E."/>
        </authorList>
    </citation>
    <scope>NUCLEOTIDE SEQUENCE</scope>
    <source>
        <strain evidence="15">Kern County</strain>
        <tissue evidence="15">Salivary glands</tissue>
    </source>
</reference>
<dbReference type="Pfam" id="PF00505">
    <property type="entry name" value="HMG_box"/>
    <property type="match status" value="1"/>
</dbReference>
<dbReference type="SUPFAM" id="SSF47095">
    <property type="entry name" value="HMG-box"/>
    <property type="match status" value="1"/>
</dbReference>
<evidence type="ECO:0000256" key="9">
    <source>
        <dbReference type="PROSITE-ProRule" id="PRU00267"/>
    </source>
</evidence>
<feature type="compositionally biased region" description="Low complexity" evidence="11">
    <location>
        <begin position="1537"/>
        <end position="1564"/>
    </location>
</feature>
<dbReference type="PANTHER" id="PTHR16062:SF19">
    <property type="entry name" value="PROTEIN POLYBROMO-1"/>
    <property type="match status" value="1"/>
</dbReference>
<dbReference type="GO" id="GO:0016586">
    <property type="term" value="C:RSC-type complex"/>
    <property type="evidence" value="ECO:0007669"/>
    <property type="project" value="InterPro"/>
</dbReference>
<name>A0A1Q3F0R7_CULTA</name>
<dbReference type="Gene3D" id="2.30.30.490">
    <property type="match status" value="2"/>
</dbReference>
<feature type="region of interest" description="Disordered" evidence="11">
    <location>
        <begin position="151"/>
        <end position="184"/>
    </location>
</feature>
<dbReference type="InterPro" id="IPR043151">
    <property type="entry name" value="BAH_sf"/>
</dbReference>
<dbReference type="Pfam" id="PF00439">
    <property type="entry name" value="Bromodomain"/>
    <property type="match status" value="5"/>
</dbReference>
<dbReference type="FunFam" id="1.20.920.10:FF:000006">
    <property type="entry name" value="protein polybromo-1 isoform X1"/>
    <property type="match status" value="1"/>
</dbReference>
<keyword evidence="4" id="KW-0805">Transcription regulation</keyword>
<dbReference type="InterPro" id="IPR001487">
    <property type="entry name" value="Bromodomain"/>
</dbReference>
<dbReference type="InterPro" id="IPR001025">
    <property type="entry name" value="BAH_dom"/>
</dbReference>
<evidence type="ECO:0000259" key="13">
    <source>
        <dbReference type="PROSITE" id="PS50118"/>
    </source>
</evidence>
<sequence length="1704" mass="192677">MSKRRRNSSVQSRYEDGEDSDESSNPAQSPAPSVTARKKKKLDPSELCQQLYESIRNFKKEDGSTLCDTFIRAPKRRQEPSYYEVVANPIDLLKVQQKLKTEAYEDVEDLRTDIELIVKNAKAFYKPDSAEYADACQLLEVFNTNKTKLLEQDGGQEAGDSKGRKITRHRKSMANDDETDEDGFDPYEELFNSVMTATDENRELHRMFQLLPSKKLYPDYYDVIDHPIDLKCVAVKIQTNAYATLNDMEKDLLQIVKNACTFNEPGSQIYKDAKTLKRIFMARKLDIEAGRSRKSTNRKGRGASLSAMVAALKEEAESSDDELLEDSMDTEGEGPLWQLFDQLYNTANTNDPNAVGAPLGESLWKLPARRFHPEYYNLIKKPISMGQIRNKLKKGLYANVTDMSADLYVMLDNAKKANAPSSKIYKDAVKMQKLLNQRLIDAGDLEESDDEDDTDSSSIAAATPAKGAASSGRKSRARSVIPMQSPTQSGTTSSPAVGATSTPMVKSRPSALATLKKKLISLHDYLLEYTVGGRQPMALFIEKPSKKLYPDYYQVIQHPIDMQTIEANIKADRYGTLDDIVGDYRLMFLNCRKYNEEGSQIYDDANTLEKVLNEKLKELSHISKRTYTPKNTKPKPKGMTLEAKLKHLYDTIREYREPKANRQLSFIFMKLPSKNEYPDYYDIIKNPMDIDKIEQKLRKNAYDSVDELSADFMLMFENACKYNEPDSQIYKDALCLQQLIIQTKQALRSDETVPDVQQAVQELLLSLFTMLYNYQDEENRCYSDSLFELPEHDETPEGTKVRGISLDLVKRRLDKGLYKRLDMFQEDIFACMERARKLSRTDSQVFEDSIELQSYFIKKRDELCRNGNVLDSPALSYSAMHLSAAVEALRQTKLLEEEADTETDGMQLSQGESMTIDQKVFSPGDFVYVDLPDNKIPGIMYIERLWTNNEGVKMMYGNMVLRPYETYHLQTRKFMEQEVFKSDQHQAIPLTQAQNKCFVMHVKDYFKMRPEGFADKDVFVCESRYSARGRCFKKIKTWNLARANDPVKLVPRETPLVMRRVMSVFKERVEKHKEELSELQMQEALVEKEKPNVVVNVTGAEEGNVYYEQYNTVCSGVVKTGDFVYVATEGGKQSVAQIQSIWETKDNKSFFRGPWLLTPPEVPGTISKLFYRQEMLLSTVQETTPTVAIVGRCAVLEHHEYITRRPTEIPEPDVFLCESIYDEMKKQIRKVVPGNLKRFNHTQAVTTDEIFFFRRPINPPKVSCGEILAGQENRTLGLGDLDCKEEFGIIDDSIDGPPSIGSDMLVTASPIPSNALGTPQPGTGKKDKKQGKKLVTGYILYSCEHRKGICASNPDCTFGEVSRIVGNEWRSLPDHEKAAWEQRASKINEENAAKLAAELGESNCPSPAPGKSDGPLVQEIMQNHVYECSWDKCDYQFEDPFDCMEHCVTDVTGCVYKTFMKAAEQEFFCIWRGCIRLRRNMPAFPHMQRLVKHVREVHLTKTPGKFVTPSERSKNFVPAKRQSITQAHPSTIKHRPASSAAAAAAGGSSSSSSSSSQVPVAAASPTVEGAAGSGAGAQGSQPAPGGAAGANNQSSNLIPAPYYNFVPAPPAEPLFVTVPPRPQRVLHSEAYIRYIESLQAGAQYITPWPKTLTVTRETVPNQDPNRLPVHWLGKKGREKPEAVVDAIWQLRGFLMKDVIQFDRF</sequence>
<feature type="domain" description="HMG box" evidence="13">
    <location>
        <begin position="1331"/>
        <end position="1399"/>
    </location>
</feature>
<dbReference type="Pfam" id="PF01426">
    <property type="entry name" value="BAH"/>
    <property type="match status" value="2"/>
</dbReference>
<dbReference type="CDD" id="cd05517">
    <property type="entry name" value="Bromo_polybromo_II"/>
    <property type="match status" value="1"/>
</dbReference>
<dbReference type="SMART" id="SM00439">
    <property type="entry name" value="BAH"/>
    <property type="match status" value="2"/>
</dbReference>
<evidence type="ECO:0000259" key="14">
    <source>
        <dbReference type="PROSITE" id="PS51038"/>
    </source>
</evidence>
<dbReference type="InterPro" id="IPR037968">
    <property type="entry name" value="PBRM1_BD5"/>
</dbReference>
<evidence type="ECO:0000256" key="7">
    <source>
        <dbReference type="ARBA" id="ARBA00023242"/>
    </source>
</evidence>
<evidence type="ECO:0000256" key="6">
    <source>
        <dbReference type="ARBA" id="ARBA00023163"/>
    </source>
</evidence>
<dbReference type="InterPro" id="IPR036427">
    <property type="entry name" value="Bromodomain-like_sf"/>
</dbReference>
<dbReference type="GO" id="GO:0006368">
    <property type="term" value="P:transcription elongation by RNA polymerase II"/>
    <property type="evidence" value="ECO:0007669"/>
    <property type="project" value="TreeGrafter"/>
</dbReference>
<feature type="domain" description="BAH" evidence="14">
    <location>
        <begin position="919"/>
        <end position="1036"/>
    </location>
</feature>
<feature type="compositionally biased region" description="Acidic residues" evidence="11">
    <location>
        <begin position="443"/>
        <end position="455"/>
    </location>
</feature>
<keyword evidence="10" id="KW-0175">Coiled coil</keyword>
<dbReference type="CDD" id="cd21984">
    <property type="entry name" value="HMG-box_PB1"/>
    <property type="match status" value="1"/>
</dbReference>
<evidence type="ECO:0000313" key="15">
    <source>
        <dbReference type="EMBL" id="JAV21141.1"/>
    </source>
</evidence>
<evidence type="ECO:0000256" key="3">
    <source>
        <dbReference type="ARBA" id="ARBA00022853"/>
    </source>
</evidence>
<dbReference type="CDD" id="cd05526">
    <property type="entry name" value="Bromo_polybromo_VI"/>
    <property type="match status" value="1"/>
</dbReference>
<feature type="domain" description="Bromo" evidence="12">
    <location>
        <begin position="355"/>
        <end position="425"/>
    </location>
</feature>
<dbReference type="InterPro" id="IPR036910">
    <property type="entry name" value="HMG_box_dom_sf"/>
</dbReference>
<feature type="compositionally biased region" description="Polar residues" evidence="11">
    <location>
        <begin position="23"/>
        <end position="32"/>
    </location>
</feature>
<comment type="subcellular location">
    <subcellularLocation>
        <location evidence="1">Nucleus</location>
    </subcellularLocation>
</comment>